<proteinExistence type="predicted"/>
<dbReference type="EMBL" id="BDQV01000621">
    <property type="protein sequence ID" value="GAY66817.1"/>
    <property type="molecule type" value="Genomic_DNA"/>
</dbReference>
<comment type="caution">
    <text evidence="1">The sequence shown here is derived from an EMBL/GenBank/DDBJ whole genome shotgun (WGS) entry which is preliminary data.</text>
</comment>
<accession>A0A2H5QQB6</accession>
<dbReference type="AlphaFoldDB" id="A0A2H5QQB6"/>
<evidence type="ECO:0000313" key="2">
    <source>
        <dbReference type="Proteomes" id="UP000236630"/>
    </source>
</evidence>
<keyword evidence="2" id="KW-1185">Reference proteome</keyword>
<reference evidence="1 2" key="1">
    <citation type="journal article" date="2017" name="Front. Genet.">
        <title>Draft sequencing of the heterozygous diploid genome of Satsuma (Citrus unshiu Marc.) using a hybrid assembly approach.</title>
        <authorList>
            <person name="Shimizu T."/>
            <person name="Tanizawa Y."/>
            <person name="Mochizuki T."/>
            <person name="Nagasaki H."/>
            <person name="Yoshioka T."/>
            <person name="Toyoda A."/>
            <person name="Fujiyama A."/>
            <person name="Kaminuma E."/>
            <person name="Nakamura Y."/>
        </authorList>
    </citation>
    <scope>NUCLEOTIDE SEQUENCE [LARGE SCALE GENOMIC DNA]</scope>
    <source>
        <strain evidence="2">cv. Miyagawa wase</strain>
    </source>
</reference>
<evidence type="ECO:0000313" key="1">
    <source>
        <dbReference type="EMBL" id="GAY66817.1"/>
    </source>
</evidence>
<gene>
    <name evidence="1" type="ORF">CUMW_251810</name>
</gene>
<protein>
    <submittedName>
        <fullName evidence="1">Uncharacterized protein</fullName>
    </submittedName>
</protein>
<organism evidence="1 2">
    <name type="scientific">Citrus unshiu</name>
    <name type="common">Satsuma mandarin</name>
    <name type="synonym">Citrus nobilis var. unshiu</name>
    <dbReference type="NCBI Taxonomy" id="55188"/>
    <lineage>
        <taxon>Eukaryota</taxon>
        <taxon>Viridiplantae</taxon>
        <taxon>Streptophyta</taxon>
        <taxon>Embryophyta</taxon>
        <taxon>Tracheophyta</taxon>
        <taxon>Spermatophyta</taxon>
        <taxon>Magnoliopsida</taxon>
        <taxon>eudicotyledons</taxon>
        <taxon>Gunneridae</taxon>
        <taxon>Pentapetalae</taxon>
        <taxon>rosids</taxon>
        <taxon>malvids</taxon>
        <taxon>Sapindales</taxon>
        <taxon>Rutaceae</taxon>
        <taxon>Aurantioideae</taxon>
        <taxon>Citrus</taxon>
    </lineage>
</organism>
<dbReference type="Proteomes" id="UP000236630">
    <property type="component" value="Unassembled WGS sequence"/>
</dbReference>
<sequence>MVIICQLVVRTIIIISIRIVKPKICVGCSMKMCIILTWFSDPRIMSRDILANQLLNGGRVCSISSVLRMYNQRPRICNLLSDGRLRSWSIQGLKMLA</sequence>
<name>A0A2H5QQB6_CITUN</name>